<comment type="caution">
    <text evidence="3">The sequence shown here is derived from an EMBL/GenBank/DDBJ whole genome shotgun (WGS) entry which is preliminary data.</text>
</comment>
<dbReference type="Gene3D" id="2.30.29.30">
    <property type="entry name" value="Pleckstrin-homology domain (PH domain)/Phosphotyrosine-binding domain (PTB)"/>
    <property type="match status" value="1"/>
</dbReference>
<dbReference type="AlphaFoldDB" id="A0AAD9PS42"/>
<dbReference type="PANTHER" id="PTHR11232">
    <property type="entry name" value="PHOSPHOTYROSINE INTERACTION DOMAIN-CONTAINING FAMILY MEMBER"/>
    <property type="match status" value="1"/>
</dbReference>
<protein>
    <submittedName>
        <fullName evidence="3">PTB domain-containing engulfment adapter protein 1</fullName>
    </submittedName>
</protein>
<dbReference type="PANTHER" id="PTHR11232:SF77">
    <property type="entry name" value="GULP PTB DOMAIN CONTAINING ENGULFMENT ADAPTOR 1"/>
    <property type="match status" value="1"/>
</dbReference>
<reference evidence="3" key="2">
    <citation type="journal article" date="2023" name="Science">
        <title>Genomic signatures of disease resistance in endangered staghorn corals.</title>
        <authorList>
            <person name="Vollmer S.V."/>
            <person name="Selwyn J.D."/>
            <person name="Despard B.A."/>
            <person name="Roesel C.L."/>
        </authorList>
    </citation>
    <scope>NUCLEOTIDE SEQUENCE</scope>
    <source>
        <strain evidence="3">K2</strain>
    </source>
</reference>
<feature type="region of interest" description="Disordered" evidence="1">
    <location>
        <begin position="207"/>
        <end position="228"/>
    </location>
</feature>
<dbReference type="InterPro" id="IPR051133">
    <property type="entry name" value="Adapter_Engulfment-Domain"/>
</dbReference>
<dbReference type="Proteomes" id="UP001249851">
    <property type="component" value="Unassembled WGS sequence"/>
</dbReference>
<feature type="compositionally biased region" description="Polar residues" evidence="1">
    <location>
        <begin position="341"/>
        <end position="362"/>
    </location>
</feature>
<evidence type="ECO:0000259" key="2">
    <source>
        <dbReference type="PROSITE" id="PS01179"/>
    </source>
</evidence>
<proteinExistence type="predicted"/>
<evidence type="ECO:0000313" key="3">
    <source>
        <dbReference type="EMBL" id="KAK2548007.1"/>
    </source>
</evidence>
<sequence length="441" mass="48730">MAAMIRKASKKGKPQGNPTEKKWLHSTEALQQGSVVYSVKLLGLTEVPQAKGTEIVREAIKKVRFANHIKKSEAGLKASKLRKVEIKISIDNIKIEDSKTKEQIYFYPLHRISYCADDKRDKKLFAFIAKDTGMPQHNCFVFECEKMAEELTLTVGQAFDLAYRRFLEKKTAAPDSQKKLTEMEEKIKMAEEEKEALRRKIAQLELASERKETHSNGTSETNQTPSDQNQIDLLGLFGEFAVTPSSQPQTLVPQATPGQDMTFDPFAGVTAQPPAAMRRQSEEGPPNSPDFNEFLPLQVEEPVLKPTPKGVIPQALPPPPSKKSVKAANQLKGAGILPLVTSPTSPKSQSFPTPLLSPSNEGPETDENALYATVNKNPVSNGVIVGNMFDPFASANAEINQTTIQAAIHHQVRVQTSTCAIQQEQTHSNISFLLRANLFEN</sequence>
<organism evidence="3 4">
    <name type="scientific">Acropora cervicornis</name>
    <name type="common">Staghorn coral</name>
    <dbReference type="NCBI Taxonomy" id="6130"/>
    <lineage>
        <taxon>Eukaryota</taxon>
        <taxon>Metazoa</taxon>
        <taxon>Cnidaria</taxon>
        <taxon>Anthozoa</taxon>
        <taxon>Hexacorallia</taxon>
        <taxon>Scleractinia</taxon>
        <taxon>Astrocoeniina</taxon>
        <taxon>Acroporidae</taxon>
        <taxon>Acropora</taxon>
    </lineage>
</organism>
<feature type="compositionally biased region" description="Polar residues" evidence="1">
    <location>
        <begin position="215"/>
        <end position="228"/>
    </location>
</feature>
<keyword evidence="4" id="KW-1185">Reference proteome</keyword>
<feature type="region of interest" description="Disordered" evidence="1">
    <location>
        <begin position="339"/>
        <end position="366"/>
    </location>
</feature>
<dbReference type="InterPro" id="IPR006020">
    <property type="entry name" value="PTB/PI_dom"/>
</dbReference>
<dbReference type="SUPFAM" id="SSF50729">
    <property type="entry name" value="PH domain-like"/>
    <property type="match status" value="1"/>
</dbReference>
<evidence type="ECO:0000256" key="1">
    <source>
        <dbReference type="SAM" id="MobiDB-lite"/>
    </source>
</evidence>
<accession>A0AAD9PS42</accession>
<dbReference type="InterPro" id="IPR011993">
    <property type="entry name" value="PH-like_dom_sf"/>
</dbReference>
<dbReference type="PROSITE" id="PS01179">
    <property type="entry name" value="PID"/>
    <property type="match status" value="1"/>
</dbReference>
<feature type="region of interest" description="Disordered" evidence="1">
    <location>
        <begin position="1"/>
        <end position="20"/>
    </location>
</feature>
<evidence type="ECO:0000313" key="4">
    <source>
        <dbReference type="Proteomes" id="UP001249851"/>
    </source>
</evidence>
<name>A0AAD9PS42_ACRCE</name>
<dbReference type="EMBL" id="JARQWQ010000159">
    <property type="protein sequence ID" value="KAK2548007.1"/>
    <property type="molecule type" value="Genomic_DNA"/>
</dbReference>
<feature type="domain" description="PID" evidence="2">
    <location>
        <begin position="33"/>
        <end position="186"/>
    </location>
</feature>
<dbReference type="Pfam" id="PF00640">
    <property type="entry name" value="PID"/>
    <property type="match status" value="1"/>
</dbReference>
<dbReference type="SMART" id="SM00462">
    <property type="entry name" value="PTB"/>
    <property type="match status" value="1"/>
</dbReference>
<reference evidence="3" key="1">
    <citation type="journal article" date="2023" name="G3 (Bethesda)">
        <title>Whole genome assembly and annotation of the endangered Caribbean coral Acropora cervicornis.</title>
        <authorList>
            <person name="Selwyn J.D."/>
            <person name="Vollmer S.V."/>
        </authorList>
    </citation>
    <scope>NUCLEOTIDE SEQUENCE</scope>
    <source>
        <strain evidence="3">K2</strain>
    </source>
</reference>
<gene>
    <name evidence="3" type="ORF">P5673_031890</name>
</gene>